<reference evidence="8" key="1">
    <citation type="submission" date="2020-05" db="EMBL/GenBank/DDBJ databases">
        <authorList>
            <person name="Chiriac C."/>
            <person name="Salcher M."/>
            <person name="Ghai R."/>
            <person name="Kavagutti S V."/>
        </authorList>
    </citation>
    <scope>NUCLEOTIDE SEQUENCE</scope>
</reference>
<dbReference type="GO" id="GO:0043590">
    <property type="term" value="C:bacterial nucleoid"/>
    <property type="evidence" value="ECO:0007669"/>
    <property type="project" value="TreeGrafter"/>
</dbReference>
<proteinExistence type="inferred from homology"/>
<evidence type="ECO:0000259" key="7">
    <source>
        <dbReference type="Pfam" id="PF11967"/>
    </source>
</evidence>
<evidence type="ECO:0000256" key="4">
    <source>
        <dbReference type="ARBA" id="ARBA00023172"/>
    </source>
</evidence>
<keyword evidence="5" id="KW-0234">DNA repair</keyword>
<evidence type="ECO:0000256" key="1">
    <source>
        <dbReference type="ARBA" id="ARBA00007452"/>
    </source>
</evidence>
<name>A0A6J6CJJ1_9ZZZZ</name>
<dbReference type="SUPFAM" id="SSF57863">
    <property type="entry name" value="ArfGap/RecO-like zinc finger"/>
    <property type="match status" value="1"/>
</dbReference>
<dbReference type="InterPro" id="IPR042242">
    <property type="entry name" value="RecO_C"/>
</dbReference>
<dbReference type="PANTHER" id="PTHR33991">
    <property type="entry name" value="DNA REPAIR PROTEIN RECO"/>
    <property type="match status" value="1"/>
</dbReference>
<gene>
    <name evidence="8" type="ORF">UFOPK1503_01010</name>
</gene>
<dbReference type="EMBL" id="CAEZST010000021">
    <property type="protein sequence ID" value="CAB4550469.1"/>
    <property type="molecule type" value="Genomic_DNA"/>
</dbReference>
<dbReference type="GO" id="GO:0006310">
    <property type="term" value="P:DNA recombination"/>
    <property type="evidence" value="ECO:0007669"/>
    <property type="project" value="UniProtKB-KW"/>
</dbReference>
<sequence>MPNYRDEAVVLRTHKLGEVDRILTLLTRQHGQVRAVAKGIRKTSSKFGGRLEPFAVVDLQLFEGKNLDTVTQVEQLASYGTKIIEDYQRYTIASAIVEAAERLTREVSSEKHYLLVVGALRSLAQTEIQSDQILDSYLLRSLSLSGWVPSLEVCVSCGSSPTVFSVQTGSVTCAQCSIPGSISIGTDGIDHMKNLLAGNWEEVSKASDQIRNSVSGTIAGYTQWQLERGLKSMNFVER</sequence>
<dbReference type="Gene3D" id="2.40.50.140">
    <property type="entry name" value="Nucleic acid-binding proteins"/>
    <property type="match status" value="1"/>
</dbReference>
<evidence type="ECO:0000313" key="8">
    <source>
        <dbReference type="EMBL" id="CAB4550469.1"/>
    </source>
</evidence>
<dbReference type="InterPro" id="IPR003717">
    <property type="entry name" value="RecO"/>
</dbReference>
<dbReference type="GO" id="GO:0006302">
    <property type="term" value="P:double-strand break repair"/>
    <property type="evidence" value="ECO:0007669"/>
    <property type="project" value="TreeGrafter"/>
</dbReference>
<comment type="similarity">
    <text evidence="1">Belongs to the RecO family.</text>
</comment>
<evidence type="ECO:0000256" key="3">
    <source>
        <dbReference type="ARBA" id="ARBA00022763"/>
    </source>
</evidence>
<dbReference type="NCBIfam" id="TIGR00613">
    <property type="entry name" value="reco"/>
    <property type="match status" value="1"/>
</dbReference>
<keyword evidence="4" id="KW-0233">DNA recombination</keyword>
<feature type="domain" description="DNA replication/recombination mediator RecO N-terminal" evidence="7">
    <location>
        <begin position="1"/>
        <end position="79"/>
    </location>
</feature>
<evidence type="ECO:0000256" key="2">
    <source>
        <dbReference type="ARBA" id="ARBA00021310"/>
    </source>
</evidence>
<dbReference type="HAMAP" id="MF_00201">
    <property type="entry name" value="RecO"/>
    <property type="match status" value="1"/>
</dbReference>
<evidence type="ECO:0000256" key="5">
    <source>
        <dbReference type="ARBA" id="ARBA00023204"/>
    </source>
</evidence>
<dbReference type="InterPro" id="IPR022572">
    <property type="entry name" value="DNA_rep/recomb_RecO_N"/>
</dbReference>
<accession>A0A6J6CJJ1</accession>
<dbReference type="Gene3D" id="1.20.1440.120">
    <property type="entry name" value="Recombination protein O, C-terminal domain"/>
    <property type="match status" value="1"/>
</dbReference>
<organism evidence="8">
    <name type="scientific">freshwater metagenome</name>
    <dbReference type="NCBI Taxonomy" id="449393"/>
    <lineage>
        <taxon>unclassified sequences</taxon>
        <taxon>metagenomes</taxon>
        <taxon>ecological metagenomes</taxon>
    </lineage>
</organism>
<keyword evidence="3" id="KW-0227">DNA damage</keyword>
<evidence type="ECO:0000256" key="6">
    <source>
        <dbReference type="ARBA" id="ARBA00033409"/>
    </source>
</evidence>
<dbReference type="Pfam" id="PF11967">
    <property type="entry name" value="RecO_N"/>
    <property type="match status" value="1"/>
</dbReference>
<dbReference type="SUPFAM" id="SSF50249">
    <property type="entry name" value="Nucleic acid-binding proteins"/>
    <property type="match status" value="1"/>
</dbReference>
<dbReference type="PANTHER" id="PTHR33991:SF1">
    <property type="entry name" value="DNA REPAIR PROTEIN RECO"/>
    <property type="match status" value="1"/>
</dbReference>
<dbReference type="Pfam" id="PF02565">
    <property type="entry name" value="RecO_C"/>
    <property type="match status" value="1"/>
</dbReference>
<dbReference type="InterPro" id="IPR012340">
    <property type="entry name" value="NA-bd_OB-fold"/>
</dbReference>
<dbReference type="InterPro" id="IPR037278">
    <property type="entry name" value="ARFGAP/RecO"/>
</dbReference>
<protein>
    <recommendedName>
        <fullName evidence="2">DNA repair protein RecO</fullName>
    </recommendedName>
    <alternativeName>
        <fullName evidence="6">Recombination protein O</fullName>
    </alternativeName>
</protein>
<dbReference type="AlphaFoldDB" id="A0A6J6CJJ1"/>